<reference evidence="2" key="1">
    <citation type="journal article" date="2024" name="Front. Bioeng. Biotechnol.">
        <title>Genome-scale model development and genomic sequencing of the oleaginous clade Lipomyces.</title>
        <authorList>
            <person name="Czajka J.J."/>
            <person name="Han Y."/>
            <person name="Kim J."/>
            <person name="Mondo S.J."/>
            <person name="Hofstad B.A."/>
            <person name="Robles A."/>
            <person name="Haridas S."/>
            <person name="Riley R."/>
            <person name="LaButti K."/>
            <person name="Pangilinan J."/>
            <person name="Andreopoulos W."/>
            <person name="Lipzen A."/>
            <person name="Yan J."/>
            <person name="Wang M."/>
            <person name="Ng V."/>
            <person name="Grigoriev I.V."/>
            <person name="Spatafora J.W."/>
            <person name="Magnuson J.K."/>
            <person name="Baker S.E."/>
            <person name="Pomraning K.R."/>
        </authorList>
    </citation>
    <scope>NUCLEOTIDE SEQUENCE [LARGE SCALE GENOMIC DNA]</scope>
    <source>
        <strain evidence="2">CBS 7786</strain>
    </source>
</reference>
<dbReference type="EMBL" id="MU971452">
    <property type="protein sequence ID" value="KAK9234728.1"/>
    <property type="molecule type" value="Genomic_DNA"/>
</dbReference>
<name>A0ACC3SSZ6_LIPKO</name>
<protein>
    <submittedName>
        <fullName evidence="1">Uncharacterized protein</fullName>
    </submittedName>
</protein>
<sequence>MSSRRVIDRCGRTLIYVLAVLAVTVAASSAAKSDDWTVDNMCEIQANRQMICVDPVTSNRFEYIIYSGGHSQIEDVFEIKEPGVKYLQAAYGTSDIGEARAKIELEKRMNWVNCQENDGYLQWAACETTHIVAQNWASLGWGALLTVINQYITFAFTNGRDNQYPRSTCHNYDGQQLCVSWAVYSPHGMYSGELTDVSEFMANFVYKKMSGETKVLLISGTQQTICTSDRADGCTMSPSSC</sequence>
<keyword evidence="2" id="KW-1185">Reference proteome</keyword>
<dbReference type="Proteomes" id="UP001433508">
    <property type="component" value="Unassembled WGS sequence"/>
</dbReference>
<comment type="caution">
    <text evidence="1">The sequence shown here is derived from an EMBL/GenBank/DDBJ whole genome shotgun (WGS) entry which is preliminary data.</text>
</comment>
<accession>A0ACC3SSZ6</accession>
<evidence type="ECO:0000313" key="1">
    <source>
        <dbReference type="EMBL" id="KAK9234728.1"/>
    </source>
</evidence>
<gene>
    <name evidence="1" type="ORF">V1525DRAFT_412141</name>
</gene>
<organism evidence="1 2">
    <name type="scientific">Lipomyces kononenkoae</name>
    <name type="common">Yeast</name>
    <dbReference type="NCBI Taxonomy" id="34357"/>
    <lineage>
        <taxon>Eukaryota</taxon>
        <taxon>Fungi</taxon>
        <taxon>Dikarya</taxon>
        <taxon>Ascomycota</taxon>
        <taxon>Saccharomycotina</taxon>
        <taxon>Lipomycetes</taxon>
        <taxon>Lipomycetales</taxon>
        <taxon>Lipomycetaceae</taxon>
        <taxon>Lipomyces</taxon>
    </lineage>
</organism>
<evidence type="ECO:0000313" key="2">
    <source>
        <dbReference type="Proteomes" id="UP001433508"/>
    </source>
</evidence>
<proteinExistence type="predicted"/>